<keyword evidence="1" id="KW-0233">DNA recombination</keyword>
<dbReference type="Gene3D" id="2.40.50.140">
    <property type="entry name" value="Nucleic acid-binding proteins"/>
    <property type="match status" value="1"/>
</dbReference>
<feature type="region of interest" description="Disordered" evidence="2">
    <location>
        <begin position="186"/>
        <end position="229"/>
    </location>
</feature>
<proteinExistence type="inferred from homology"/>
<keyword evidence="1" id="KW-0234">DNA repair</keyword>
<comment type="domain">
    <text evidence="1">The acidic C-terminus is involved in modulating the ssDNA binding properties. It is also required for dimer formation and for interactions with the viral DNA polymerase and the helicase.</text>
</comment>
<evidence type="ECO:0000259" key="3">
    <source>
        <dbReference type="Pfam" id="PF21265"/>
    </source>
</evidence>
<protein>
    <recommendedName>
        <fullName evidence="1">Single-stranded DNA-binding protein</fullName>
        <shortName evidence="1">SSB protein</shortName>
    </recommendedName>
    <alternativeName>
        <fullName evidence="1">Helix-destabilizing protein</fullName>
    </alternativeName>
</protein>
<dbReference type="InterPro" id="IPR016411">
    <property type="entry name" value="SSB_T7"/>
</dbReference>
<feature type="domain" description="Single-stranded DNA-binding protein BPT7" evidence="3">
    <location>
        <begin position="12"/>
        <end position="182"/>
    </location>
</feature>
<dbReference type="Proteomes" id="UP000325714">
    <property type="component" value="Segment"/>
</dbReference>
<evidence type="ECO:0000256" key="2">
    <source>
        <dbReference type="SAM" id="MobiDB-lite"/>
    </source>
</evidence>
<name>A0A5J6DA45_9CAUD</name>
<sequence length="229" mass="25173">MAKKQILTTGLGTVEPYAYLTKPDYGNEEKGFGNPRGVYKASLTLSNTDPRCQSMIDSIVKLHEADYAERLEAHEANPPQVQRGKKPLLPYVGDMPFMDNGDGTTTFKFAAYASYQDPKTRETKQINVGLFDSRGKRIETPPLFIGAGSKCKFKYSMFAYGWSNVAGASVKLQLDSVMLVELATSQSSDGGWGDEVEEGGYVASSKPQEQTWTEDDMSQNDAAGDDDDF</sequence>
<evidence type="ECO:0000256" key="1">
    <source>
        <dbReference type="HAMAP-Rule" id="MF_04153"/>
    </source>
</evidence>
<dbReference type="SUPFAM" id="SSF50249">
    <property type="entry name" value="Nucleic acid-binding proteins"/>
    <property type="match status" value="1"/>
</dbReference>
<dbReference type="InterPro" id="IPR049476">
    <property type="entry name" value="SBB_BPT7"/>
</dbReference>
<gene>
    <name evidence="4" type="ORF">pEpSNUABM09_36</name>
</gene>
<accession>A0A5J6DA45</accession>
<comment type="subunit">
    <text evidence="1">Homodimer. Interacts (via C-terminus) with the viral DNA polymerase. Interacts with the viral helicase/primase. Part of the replicase complex that includes the DNA polymerase, the primase/helicase and the single-stranded DNA binding protein.</text>
</comment>
<dbReference type="GO" id="GO:0039693">
    <property type="term" value="P:viral DNA genome replication"/>
    <property type="evidence" value="ECO:0007669"/>
    <property type="project" value="UniProtKB-UniRule"/>
</dbReference>
<dbReference type="InterPro" id="IPR012340">
    <property type="entry name" value="NA-bd_OB-fold"/>
</dbReference>
<evidence type="ECO:0000313" key="5">
    <source>
        <dbReference type="Proteomes" id="UP000325714"/>
    </source>
</evidence>
<keyword evidence="1" id="KW-1194">Viral DNA replication</keyword>
<dbReference type="GO" id="GO:0003697">
    <property type="term" value="F:single-stranded DNA binding"/>
    <property type="evidence" value="ECO:0007669"/>
    <property type="project" value="UniProtKB-UniRule"/>
</dbReference>
<keyword evidence="1" id="KW-0238">DNA-binding</keyword>
<keyword evidence="1" id="KW-0235">DNA replication</keyword>
<dbReference type="GO" id="GO:0006310">
    <property type="term" value="P:DNA recombination"/>
    <property type="evidence" value="ECO:0007669"/>
    <property type="project" value="UniProtKB-UniRule"/>
</dbReference>
<dbReference type="EMBL" id="MN184885">
    <property type="protein sequence ID" value="QEQ94734.1"/>
    <property type="molecule type" value="Genomic_DNA"/>
</dbReference>
<dbReference type="PIRSF" id="PIRSF004311">
    <property type="entry name" value="Helix_destablz_SSB_T7"/>
    <property type="match status" value="1"/>
</dbReference>
<evidence type="ECO:0000313" key="4">
    <source>
        <dbReference type="EMBL" id="QEQ94734.1"/>
    </source>
</evidence>
<dbReference type="GO" id="GO:0006281">
    <property type="term" value="P:DNA repair"/>
    <property type="evidence" value="ECO:0007669"/>
    <property type="project" value="UniProtKB-UniRule"/>
</dbReference>
<dbReference type="Pfam" id="PF21265">
    <property type="entry name" value="SBB_T7"/>
    <property type="match status" value="1"/>
</dbReference>
<organism evidence="4 5">
    <name type="scientific">Erwinia phage pEp_SNUABM_09</name>
    <dbReference type="NCBI Taxonomy" id="2601644"/>
    <lineage>
        <taxon>Viruses</taxon>
        <taxon>Duplodnaviria</taxon>
        <taxon>Heunggongvirae</taxon>
        <taxon>Uroviricota</taxon>
        <taxon>Caudoviricetes</taxon>
        <taxon>Autographivirales</taxon>
        <taxon>Autotranscriptaviridae</taxon>
        <taxon>Studiervirinae</taxon>
        <taxon>Snaubvirus</taxon>
        <taxon>Snaubvirus pEpSNUABM09</taxon>
    </lineage>
</organism>
<keyword evidence="5" id="KW-1185">Reference proteome</keyword>
<comment type="similarity">
    <text evidence="1">Belongs to the Teseptimavirus single-stranded DNA-binding protein family.</text>
</comment>
<reference evidence="4 5" key="1">
    <citation type="submission" date="2019-07" db="EMBL/GenBank/DDBJ databases">
        <title>Complete genome sequence of bacteriophage infecting Erwinia pyrifoliae.</title>
        <authorList>
            <person name="Kim S.G."/>
            <person name="Park S.C."/>
        </authorList>
    </citation>
    <scope>NUCLEOTIDE SEQUENCE [LARGE SCALE GENOMIC DNA]</scope>
</reference>
<feature type="compositionally biased region" description="Acidic residues" evidence="2">
    <location>
        <begin position="212"/>
        <end position="229"/>
    </location>
</feature>
<keyword evidence="1" id="KW-0227">DNA damage</keyword>
<comment type="function">
    <text evidence="1">Single-stranded DNA-binding protein that participates in viral DNA replication, formation of concatemers, recombination and repair of double-stranded breaks. Coats the lagging-strand ssDNA as the replication fork advances and stimulates the activities of viral DNA polymerase and primase/helicase. Coordinates simultaneous synthesis of leading- and lagging-strands. Together with DNA primase/helicase, promotes pairing of two homologous DNA molecules containing complementary single-stranded regions and mediates homologous DNA strand exchange. Promotes also the formation of joint molecules. Disrupts loops, hairpins and other secondary structures present on ssDNA to reduce and eliminate pausing of viral DNA polymerase at specific sites during elongation.</text>
</comment>
<dbReference type="HAMAP" id="MF_04153">
    <property type="entry name" value="SSB_T7"/>
    <property type="match status" value="1"/>
</dbReference>